<dbReference type="KEGG" id="mlir:LPB04_14680"/>
<evidence type="ECO:0000256" key="2">
    <source>
        <dbReference type="ARBA" id="ARBA00022801"/>
    </source>
</evidence>
<dbReference type="InterPro" id="IPR050955">
    <property type="entry name" value="Plant_Biomass_Hydrol_Est"/>
</dbReference>
<dbReference type="InterPro" id="IPR010126">
    <property type="entry name" value="Esterase_phb"/>
</dbReference>
<dbReference type="Gene3D" id="3.40.50.1820">
    <property type="entry name" value="alpha/beta hydrolase"/>
    <property type="match status" value="1"/>
</dbReference>
<dbReference type="Proteomes" id="UP000593875">
    <property type="component" value="Chromosome"/>
</dbReference>
<dbReference type="SUPFAM" id="SSF53474">
    <property type="entry name" value="alpha/beta-Hydrolases"/>
    <property type="match status" value="1"/>
</dbReference>
<keyword evidence="2" id="KW-0378">Hydrolase</keyword>
<dbReference type="GO" id="GO:0005576">
    <property type="term" value="C:extracellular region"/>
    <property type="evidence" value="ECO:0007669"/>
    <property type="project" value="InterPro"/>
</dbReference>
<sequence>MLHIVFNAWTSAALTGWTNVSGLGGSPSVQEKASGTFNSGKFESAAGTLDYKLFVPSTYDGTPMPLVVMLHGGGQDADDFARGTGMNELAEECRFLVLYPEQSSGSNWQRCWNWFEKAHHERGQGEPALIAGMTREILSGYAVDETRVCIAGLSAGGAMAVIMGRVYPDLFTAVGCHSGLAHRSATDGYAALQAMRDGVDACQVAQNESSPGVPVIVFHGDMDTTVHVKNSTGIVQQSIDTYLAQTLDEEVELAFSENTGETASRRFTRSVHCGKAGEVVAEHWTLHGAGHAWSGGNRRGSYTDAHGPDASKEMLRFFHLPVPGDTERLVQ</sequence>
<keyword evidence="1" id="KW-0732">Signal</keyword>
<dbReference type="PANTHER" id="PTHR43037:SF1">
    <property type="entry name" value="BLL1128 PROTEIN"/>
    <property type="match status" value="1"/>
</dbReference>
<organism evidence="3 4">
    <name type="scientific">Massilia litorea</name>
    <dbReference type="NCBI Taxonomy" id="2769491"/>
    <lineage>
        <taxon>Bacteria</taxon>
        <taxon>Pseudomonadati</taxon>
        <taxon>Pseudomonadota</taxon>
        <taxon>Betaproteobacteria</taxon>
        <taxon>Burkholderiales</taxon>
        <taxon>Oxalobacteraceae</taxon>
        <taxon>Telluria group</taxon>
        <taxon>Massilia</taxon>
    </lineage>
</organism>
<dbReference type="EMBL" id="CP062941">
    <property type="protein sequence ID" value="QOL48230.1"/>
    <property type="molecule type" value="Genomic_DNA"/>
</dbReference>
<keyword evidence="4" id="KW-1185">Reference proteome</keyword>
<evidence type="ECO:0000313" key="3">
    <source>
        <dbReference type="EMBL" id="QOL48230.1"/>
    </source>
</evidence>
<dbReference type="InterPro" id="IPR029058">
    <property type="entry name" value="AB_hydrolase_fold"/>
</dbReference>
<dbReference type="GO" id="GO:0016787">
    <property type="term" value="F:hydrolase activity"/>
    <property type="evidence" value="ECO:0007669"/>
    <property type="project" value="UniProtKB-KW"/>
</dbReference>
<dbReference type="NCBIfam" id="TIGR01840">
    <property type="entry name" value="esterase_phb"/>
    <property type="match status" value="1"/>
</dbReference>
<name>A0A7L9TZX4_9BURK</name>
<evidence type="ECO:0000256" key="1">
    <source>
        <dbReference type="ARBA" id="ARBA00022729"/>
    </source>
</evidence>
<reference evidence="3 4" key="1">
    <citation type="submission" date="2020-10" db="EMBL/GenBank/DDBJ databases">
        <title>Genome sequencing of Massilia sp. LPB0304.</title>
        <authorList>
            <person name="Kim J."/>
        </authorList>
    </citation>
    <scope>NUCLEOTIDE SEQUENCE [LARGE SCALE GENOMIC DNA]</scope>
    <source>
        <strain evidence="3 4">LPB0304</strain>
    </source>
</reference>
<evidence type="ECO:0000313" key="4">
    <source>
        <dbReference type="Proteomes" id="UP000593875"/>
    </source>
</evidence>
<gene>
    <name evidence="3" type="ORF">LPB04_14680</name>
</gene>
<accession>A0A7L9TZX4</accession>
<protein>
    <submittedName>
        <fullName evidence="3">PHB depolymerase family esterase</fullName>
    </submittedName>
</protein>
<proteinExistence type="predicted"/>
<dbReference type="PANTHER" id="PTHR43037">
    <property type="entry name" value="UNNAMED PRODUCT-RELATED"/>
    <property type="match status" value="1"/>
</dbReference>
<dbReference type="AlphaFoldDB" id="A0A7L9TZX4"/>
<dbReference type="Pfam" id="PF10503">
    <property type="entry name" value="Esterase_PHB"/>
    <property type="match status" value="1"/>
</dbReference>
<dbReference type="RefSeq" id="WP_193685276.1">
    <property type="nucleotide sequence ID" value="NZ_CP062941.1"/>
</dbReference>